<dbReference type="EMBL" id="CP135444">
    <property type="protein sequence ID" value="WRY35489.1"/>
    <property type="molecule type" value="Genomic_DNA"/>
</dbReference>
<reference evidence="5 6" key="1">
    <citation type="submission" date="2023-09" db="EMBL/GenBank/DDBJ databases">
        <title>Thioclava shenzhenensis sp. nov., a multidrug resistant bacteria-antagonizing species isolated from coastal seawater.</title>
        <authorList>
            <person name="Long M."/>
        </authorList>
    </citation>
    <scope>NUCLEOTIDE SEQUENCE [LARGE SCALE GENOMIC DNA]</scope>
    <source>
        <strain evidence="5 6">FTW29</strain>
        <plasmid evidence="5 6">unnamed1</plasmid>
    </source>
</reference>
<dbReference type="Pfam" id="PF00535">
    <property type="entry name" value="Glycos_transf_2"/>
    <property type="match status" value="1"/>
</dbReference>
<keyword evidence="3 5" id="KW-0808">Transferase</keyword>
<dbReference type="GO" id="GO:0016757">
    <property type="term" value="F:glycosyltransferase activity"/>
    <property type="evidence" value="ECO:0007669"/>
    <property type="project" value="UniProtKB-KW"/>
</dbReference>
<dbReference type="Gene3D" id="3.40.50.2000">
    <property type="entry name" value="Glycogen Phosphorylase B"/>
    <property type="match status" value="1"/>
</dbReference>
<dbReference type="SUPFAM" id="SSF53756">
    <property type="entry name" value="UDP-Glycosyltransferase/glycogen phosphorylase"/>
    <property type="match status" value="1"/>
</dbReference>
<organism evidence="5 6">
    <name type="scientific">Thioclava litoralis</name>
    <dbReference type="NCBI Taxonomy" id="3076557"/>
    <lineage>
        <taxon>Bacteria</taxon>
        <taxon>Pseudomonadati</taxon>
        <taxon>Pseudomonadota</taxon>
        <taxon>Alphaproteobacteria</taxon>
        <taxon>Rhodobacterales</taxon>
        <taxon>Paracoccaceae</taxon>
        <taxon>Thioclava</taxon>
    </lineage>
</organism>
<keyword evidence="5" id="KW-0614">Plasmid</keyword>
<dbReference type="Gene3D" id="3.90.550.10">
    <property type="entry name" value="Spore Coat Polysaccharide Biosynthesis Protein SpsA, Chain A"/>
    <property type="match status" value="1"/>
</dbReference>
<dbReference type="Proteomes" id="UP001623290">
    <property type="component" value="Plasmid unnamed1"/>
</dbReference>
<keyword evidence="2 5" id="KW-0328">Glycosyltransferase</keyword>
<name>A0ABZ1E667_9RHOB</name>
<dbReference type="PANTHER" id="PTHR43179:SF12">
    <property type="entry name" value="GALACTOFURANOSYLTRANSFERASE GLFT2"/>
    <property type="match status" value="1"/>
</dbReference>
<dbReference type="PANTHER" id="PTHR43179">
    <property type="entry name" value="RHAMNOSYLTRANSFERASE WBBL"/>
    <property type="match status" value="1"/>
</dbReference>
<accession>A0ABZ1E667</accession>
<comment type="similarity">
    <text evidence="1">Belongs to the glycosyltransferase 2 family.</text>
</comment>
<evidence type="ECO:0000313" key="6">
    <source>
        <dbReference type="Proteomes" id="UP001623290"/>
    </source>
</evidence>
<dbReference type="InterPro" id="IPR029044">
    <property type="entry name" value="Nucleotide-diphossugar_trans"/>
</dbReference>
<evidence type="ECO:0000256" key="1">
    <source>
        <dbReference type="ARBA" id="ARBA00006739"/>
    </source>
</evidence>
<dbReference type="InterPro" id="IPR001173">
    <property type="entry name" value="Glyco_trans_2-like"/>
</dbReference>
<gene>
    <name evidence="5" type="ORF">RPE78_14650</name>
</gene>
<geneLocation type="plasmid" evidence="5 6">
    <name>unnamed1</name>
</geneLocation>
<dbReference type="EC" id="2.4.-.-" evidence="5"/>
<evidence type="ECO:0000259" key="4">
    <source>
        <dbReference type="Pfam" id="PF00535"/>
    </source>
</evidence>
<keyword evidence="6" id="KW-1185">Reference proteome</keyword>
<dbReference type="RefSeq" id="WP_330647261.1">
    <property type="nucleotide sequence ID" value="NZ_CP135444.1"/>
</dbReference>
<evidence type="ECO:0000313" key="5">
    <source>
        <dbReference type="EMBL" id="WRY35489.1"/>
    </source>
</evidence>
<evidence type="ECO:0000256" key="3">
    <source>
        <dbReference type="ARBA" id="ARBA00022679"/>
    </source>
</evidence>
<dbReference type="SUPFAM" id="SSF53448">
    <property type="entry name" value="Nucleotide-diphospho-sugar transferases"/>
    <property type="match status" value="1"/>
</dbReference>
<sequence length="843" mass="92022">MITLRSLQALFIRYSSIHRQYGFRPRAIRAAGGKGIGWLESQEIRGNHRCVSGWVEADEVGLICGEGHRLAVEPVQFRADVQAAYGGTGKVGFSLTLPYIAGTGRLVIRKGTETVEIALRDPAALRRGVETLRLAAAFAWAGIQGLPAALIYLRSTDRARKDRAKARLKALFLGRTDMVQPLRIGAGQLGLAEDSPLLSRAGTAERGAAAQRITIILPVYNAFDLLQLCLSRLVAHTDLDWHLVLIEDGSPDPQIRPFLRKWCESRPAGQVSLLENARNLGFIGSVNRGFAEALRRDAPVVLLNSDALVPEGWASRLVAPLADPRVASVTPMSNDAEIMNAPVICQRGDLPDGVAEGLDACARTYFAQAPLAELPTGVGFCMGIGLDWLRRFPEFDPVFGRGYGEEVDWCRKTQAEGARHLGVPGLFVEHRGGTSFGSEEKRRLIEENGRRITARYPHFDADVQGFIARDPMIGPRLGLGLAWAGAMQQAPLSVFVVHSLGGGAEDAMRRDISRLCAEGQSAVVLQLGGATPYRMTLMTPLGETVANLESDAVLAHLLAAVPRRRIVYICGVGDARPETLPDRLLAWRGAAEGSELVVEFHDFFPLSPSYTLLGDTGRFEGVPRPETHGGQACHRVRDAQGLEIGLQAWQDLWHRALAQARIVVFSENSREIVQGCWPDLAPQITLRPHDVLEDVPSVERVPLEAPRTIGILGNIGYQKGAEILQIMARQLGKSGAARLVLLGNIDPNYPLGRACTIHGSYARQDIALLAERYKIDCWLIPSIWPETFSFTTRETLATGLPVWCFDLGAQADALRAAGQEAHLLPLPQNDEDVAQVLRRICQS</sequence>
<proteinExistence type="inferred from homology"/>
<protein>
    <submittedName>
        <fullName evidence="5">Glycosyltransferase</fullName>
        <ecNumber evidence="5">2.4.-.-</ecNumber>
    </submittedName>
</protein>
<evidence type="ECO:0000256" key="2">
    <source>
        <dbReference type="ARBA" id="ARBA00022676"/>
    </source>
</evidence>
<feature type="domain" description="Glycosyltransferase 2-like" evidence="4">
    <location>
        <begin position="214"/>
        <end position="330"/>
    </location>
</feature>